<keyword evidence="4" id="KW-1185">Reference proteome</keyword>
<dbReference type="RefSeq" id="WP_271636308.1">
    <property type="nucleotide sequence ID" value="NZ_CP094970.1"/>
</dbReference>
<dbReference type="Proteomes" id="UP001164390">
    <property type="component" value="Chromosome"/>
</dbReference>
<proteinExistence type="predicted"/>
<keyword evidence="2" id="KW-1133">Transmembrane helix</keyword>
<accession>A0AA46TLH7</accession>
<evidence type="ECO:0000256" key="1">
    <source>
        <dbReference type="SAM" id="MobiDB-lite"/>
    </source>
</evidence>
<protein>
    <submittedName>
        <fullName evidence="3">Uncharacterized protein</fullName>
    </submittedName>
</protein>
<evidence type="ECO:0000256" key="2">
    <source>
        <dbReference type="SAM" id="Phobius"/>
    </source>
</evidence>
<reference evidence="3" key="1">
    <citation type="submission" date="2022-01" db="EMBL/GenBank/DDBJ databases">
        <title>Nocardioidaceae gen. sp. A5X3R13.</title>
        <authorList>
            <person name="Lopez Marin M.A."/>
            <person name="Uhlik O."/>
        </authorList>
    </citation>
    <scope>NUCLEOTIDE SEQUENCE</scope>
    <source>
        <strain evidence="3">A5X3R13</strain>
    </source>
</reference>
<organism evidence="3 4">
    <name type="scientific">Solicola gregarius</name>
    <dbReference type="NCBI Taxonomy" id="2908642"/>
    <lineage>
        <taxon>Bacteria</taxon>
        <taxon>Bacillati</taxon>
        <taxon>Actinomycetota</taxon>
        <taxon>Actinomycetes</taxon>
        <taxon>Propionibacteriales</taxon>
        <taxon>Nocardioidaceae</taxon>
        <taxon>Solicola</taxon>
    </lineage>
</organism>
<evidence type="ECO:0000313" key="3">
    <source>
        <dbReference type="EMBL" id="UYM07338.1"/>
    </source>
</evidence>
<evidence type="ECO:0000313" key="4">
    <source>
        <dbReference type="Proteomes" id="UP001164390"/>
    </source>
</evidence>
<dbReference type="EMBL" id="CP094970">
    <property type="protein sequence ID" value="UYM07338.1"/>
    <property type="molecule type" value="Genomic_DNA"/>
</dbReference>
<feature type="transmembrane region" description="Helical" evidence="2">
    <location>
        <begin position="55"/>
        <end position="77"/>
    </location>
</feature>
<dbReference type="KEGG" id="sgrg:L0C25_09770"/>
<gene>
    <name evidence="3" type="ORF">L0C25_09770</name>
</gene>
<dbReference type="AlphaFoldDB" id="A0AA46TLH7"/>
<keyword evidence="2" id="KW-0472">Membrane</keyword>
<keyword evidence="2" id="KW-0812">Transmembrane</keyword>
<name>A0AA46TLH7_9ACTN</name>
<sequence length="370" mass="40317">MNTDEAVAAGDPYPQQSVEELSLRAASQELMEEVMATPTKPSTPVRPAIPHRPRWLAPAVAAVAVAAVVAGAVAVIAPQSEHDPRRAESAGAPSLGADTAPPTGADLRYVVLRADDWRVTNATDGEHGGSLSWSNGASTLELGWYERGDHQTYLDDRDDDGDYEKERVSILGQTGWEFRTRLDARRGLIDPVLGKPGSSDHEGPGNGDHALRVMTILPPVGDWFLELDATVPDAAAYRDLVSSLQRVDRRTWLEAMDSSVIRPSEAESFLDDVGRDVPMPPGVTVTPEDLRLPQDAYAARAAFVEPVMCGWAEEYVGGDDHALNVLRESKDWRVMDALAAEGDLPSVFRDDVRILARNPGYEGWREMWGC</sequence>
<feature type="region of interest" description="Disordered" evidence="1">
    <location>
        <begin position="80"/>
        <end position="102"/>
    </location>
</feature>